<keyword evidence="3" id="KW-1185">Reference proteome</keyword>
<feature type="compositionally biased region" description="Polar residues" evidence="1">
    <location>
        <begin position="982"/>
        <end position="1004"/>
    </location>
</feature>
<dbReference type="PROSITE" id="PS50234">
    <property type="entry name" value="VWFA"/>
    <property type="match status" value="1"/>
</dbReference>
<dbReference type="AlphaFoldDB" id="A0A914VBE4"/>
<evidence type="ECO:0000313" key="4">
    <source>
        <dbReference type="WBParaSite" id="PSAMB.scaffold1749size28150.g14689.t1"/>
    </source>
</evidence>
<feature type="compositionally biased region" description="Low complexity" evidence="1">
    <location>
        <begin position="1005"/>
        <end position="1024"/>
    </location>
</feature>
<reference evidence="4" key="1">
    <citation type="submission" date="2022-11" db="UniProtKB">
        <authorList>
            <consortium name="WormBaseParasite"/>
        </authorList>
    </citation>
    <scope>IDENTIFICATION</scope>
</reference>
<feature type="domain" description="VWFA" evidence="2">
    <location>
        <begin position="324"/>
        <end position="499"/>
    </location>
</feature>
<protein>
    <submittedName>
        <fullName evidence="4">VWFA domain-containing protein</fullName>
    </submittedName>
</protein>
<dbReference type="InterPro" id="IPR002035">
    <property type="entry name" value="VWF_A"/>
</dbReference>
<dbReference type="CDD" id="cd00198">
    <property type="entry name" value="vWFA"/>
    <property type="match status" value="1"/>
</dbReference>
<dbReference type="Proteomes" id="UP000887566">
    <property type="component" value="Unplaced"/>
</dbReference>
<organism evidence="3 4">
    <name type="scientific">Plectus sambesii</name>
    <dbReference type="NCBI Taxonomy" id="2011161"/>
    <lineage>
        <taxon>Eukaryota</taxon>
        <taxon>Metazoa</taxon>
        <taxon>Ecdysozoa</taxon>
        <taxon>Nematoda</taxon>
        <taxon>Chromadorea</taxon>
        <taxon>Plectida</taxon>
        <taxon>Plectina</taxon>
        <taxon>Plectoidea</taxon>
        <taxon>Plectidae</taxon>
        <taxon>Plectus</taxon>
    </lineage>
</organism>
<dbReference type="Pfam" id="PF00092">
    <property type="entry name" value="VWA"/>
    <property type="match status" value="1"/>
</dbReference>
<proteinExistence type="predicted"/>
<evidence type="ECO:0000313" key="3">
    <source>
        <dbReference type="Proteomes" id="UP000887566"/>
    </source>
</evidence>
<dbReference type="Gene3D" id="3.40.50.410">
    <property type="entry name" value="von Willebrand factor, type A domain"/>
    <property type="match status" value="1"/>
</dbReference>
<feature type="region of interest" description="Disordered" evidence="1">
    <location>
        <begin position="970"/>
        <end position="1027"/>
    </location>
</feature>
<evidence type="ECO:0000259" key="2">
    <source>
        <dbReference type="PROSITE" id="PS50234"/>
    </source>
</evidence>
<name>A0A914VBE4_9BILA</name>
<dbReference type="SUPFAM" id="SSF53300">
    <property type="entry name" value="vWA-like"/>
    <property type="match status" value="1"/>
</dbReference>
<dbReference type="WBParaSite" id="PSAMB.scaffold1749size28150.g14689.t1">
    <property type="protein sequence ID" value="PSAMB.scaffold1749size28150.g14689.t1"/>
    <property type="gene ID" value="PSAMB.scaffold1749size28150.g14689"/>
</dbReference>
<sequence>MKCDQQSYSCRLKADRDDIIFMGVDAAAINEDNDGDKNNKQIASKEDSNGNQLQIELILDVVADDPCTCGDTVHNLWTTFDKANIKSPRGCHKPISCIHYITSKILFSHVYLSNVPGNINNIKPPNKLIIFDGPSADYDAAIAGLPCGTNAISMQYSCIWTSQSVISSQQSLTVQLLSDGTNSLNIDLQFQANFAEIPVSSTCGPTNYYLLRPISAVILNVSLLLADIHITACQWNAAGYPSRQLGFSVEKLQLSTGSELQVNYFNTTIASCTGSSDQSECNGVSVGNNLTATLRLARFIIPISFQAVILDHLAGARTRQCYADVIFLVESSSLIPNNELLDSVMSMFDQLFLGGGYNRIAVIAYGANMTNNVFLFDSIPYPSLQQYALLNAFLPQPQTSSCSEISLGKGLIAAYDVFLSASQNRTKHIVIFSSGCMSSANNPAGVAQIFQTLVNTTIYAVDFSKTSINSNLTLENITANVFHQDDFNEISTLILQSAVSNSCHSIIDAPTTSRPSVTTPITPPPPISCPFNNTQMHSDQITIVLLVEDSQTVQADFDFLKSDWEAIINLTYTFVPDATWISGYVFSFLNSSSFGVSMNHFNTTAQLISHMNATMPMQSNQSSINLYEAVDTIQQRIASRLLFLILTKNNVTDFSGFHQKAETSIASYGSFAVLMTSAELCAELDRCPFGTIFFSSSGQILMLQAQPNTAAIAASLASFYRQQLLHFHFENNCTSCSTEFAFNIDLGISDVVNIAVYGQFGNSGSISAFASVDSGDTTRLLSDVTVYVETSYQRICRIPLNQLYSNESIITISLKLSAGISDRIFATVRGRTKPGFENYIGFSSDATTDYVQSVPGEDASVLVTRNNNNFMSYEYAEVYSINTLSHLQLQRNQSFEMWSRICAFNQYGLEPISCQNSNYLVLQLWGTHDQSSSSHIQRLFFLRCNNSAILTTTPPPILTTMTTTTTIATTTTTTSTPPSSSNGDINTTPTLTISTSPNASANITSSSLPSIQSSTVPTPPTTSSGLTNHLEGLANVIRTQALQCAKM</sequence>
<evidence type="ECO:0000256" key="1">
    <source>
        <dbReference type="SAM" id="MobiDB-lite"/>
    </source>
</evidence>
<accession>A0A914VBE4</accession>
<feature type="compositionally biased region" description="Low complexity" evidence="1">
    <location>
        <begin position="970"/>
        <end position="981"/>
    </location>
</feature>
<dbReference type="InterPro" id="IPR036465">
    <property type="entry name" value="vWFA_dom_sf"/>
</dbReference>